<protein>
    <submittedName>
        <fullName evidence="1">Uncharacterized protein</fullName>
    </submittedName>
</protein>
<comment type="caution">
    <text evidence="1">The sequence shown here is derived from an EMBL/GenBank/DDBJ whole genome shotgun (WGS) entry which is preliminary data.</text>
</comment>
<dbReference type="Proteomes" id="UP000652761">
    <property type="component" value="Unassembled WGS sequence"/>
</dbReference>
<reference evidence="1" key="1">
    <citation type="submission" date="2017-07" db="EMBL/GenBank/DDBJ databases">
        <title>Taro Niue Genome Assembly and Annotation.</title>
        <authorList>
            <person name="Atibalentja N."/>
            <person name="Keating K."/>
            <person name="Fields C.J."/>
        </authorList>
    </citation>
    <scope>NUCLEOTIDE SEQUENCE</scope>
    <source>
        <strain evidence="1">Niue_2</strain>
        <tissue evidence="1">Leaf</tissue>
    </source>
</reference>
<dbReference type="EMBL" id="NMUH01001824">
    <property type="protein sequence ID" value="MQL95711.1"/>
    <property type="molecule type" value="Genomic_DNA"/>
</dbReference>
<accession>A0A843VGC1</accession>
<evidence type="ECO:0000313" key="1">
    <source>
        <dbReference type="EMBL" id="MQL95711.1"/>
    </source>
</evidence>
<organism evidence="1 2">
    <name type="scientific">Colocasia esculenta</name>
    <name type="common">Wild taro</name>
    <name type="synonym">Arum esculentum</name>
    <dbReference type="NCBI Taxonomy" id="4460"/>
    <lineage>
        <taxon>Eukaryota</taxon>
        <taxon>Viridiplantae</taxon>
        <taxon>Streptophyta</taxon>
        <taxon>Embryophyta</taxon>
        <taxon>Tracheophyta</taxon>
        <taxon>Spermatophyta</taxon>
        <taxon>Magnoliopsida</taxon>
        <taxon>Liliopsida</taxon>
        <taxon>Araceae</taxon>
        <taxon>Aroideae</taxon>
        <taxon>Colocasieae</taxon>
        <taxon>Colocasia</taxon>
    </lineage>
</organism>
<evidence type="ECO:0000313" key="2">
    <source>
        <dbReference type="Proteomes" id="UP000652761"/>
    </source>
</evidence>
<keyword evidence="2" id="KW-1185">Reference proteome</keyword>
<sequence length="97" mass="11138">MTRFPYEVSLLSSLWDEVSLRGVLLKVHRLDLERRSHLLHPPSHLSLHRRTRRAAPSCCCRYLLLLVAVWHCTTWRNGTTGEGGVIVIADHPLCGYH</sequence>
<name>A0A843VGC1_COLES</name>
<gene>
    <name evidence="1" type="ORF">Taro_028378</name>
</gene>
<dbReference type="AlphaFoldDB" id="A0A843VGC1"/>
<proteinExistence type="predicted"/>